<evidence type="ECO:0000313" key="1">
    <source>
        <dbReference type="EMBL" id="QIT42148.1"/>
    </source>
</evidence>
<dbReference type="InterPro" id="IPR027417">
    <property type="entry name" value="P-loop_NTPase"/>
</dbReference>
<dbReference type="Pfam" id="PF07931">
    <property type="entry name" value="CPT"/>
    <property type="match status" value="1"/>
</dbReference>
<name>A0AAE6Y346_STRAT</name>
<organism evidence="1 2">
    <name type="scientific">Streptomyces antibioticus</name>
    <dbReference type="NCBI Taxonomy" id="1890"/>
    <lineage>
        <taxon>Bacteria</taxon>
        <taxon>Bacillati</taxon>
        <taxon>Actinomycetota</taxon>
        <taxon>Actinomycetes</taxon>
        <taxon>Kitasatosporales</taxon>
        <taxon>Streptomycetaceae</taxon>
        <taxon>Streptomyces</taxon>
    </lineage>
</organism>
<evidence type="ECO:0000313" key="2">
    <source>
        <dbReference type="Proteomes" id="UP000502504"/>
    </source>
</evidence>
<accession>A0AAE6Y346</accession>
<dbReference type="EMBL" id="CP050692">
    <property type="protein sequence ID" value="QIT42148.1"/>
    <property type="molecule type" value="Genomic_DNA"/>
</dbReference>
<dbReference type="RefSeq" id="WP_078637265.1">
    <property type="nucleotide sequence ID" value="NZ_CP050692.1"/>
</dbReference>
<dbReference type="Proteomes" id="UP000502504">
    <property type="component" value="Chromosome"/>
</dbReference>
<sequence>MTSGRITFRNGTSNSGKSSIAREFLDNLEGDAFHLAVGNFYAMRSNRELETGEPDGVMRRTRMGCPLRQDVRVGTRIAHMEAYRRSR</sequence>
<proteinExistence type="predicted"/>
<protein>
    <recommendedName>
        <fullName evidence="3">Chloramphenicol phosphotransferase</fullName>
    </recommendedName>
</protein>
<dbReference type="Gene3D" id="3.40.50.300">
    <property type="entry name" value="P-loop containing nucleotide triphosphate hydrolases"/>
    <property type="match status" value="1"/>
</dbReference>
<gene>
    <name evidence="1" type="ORF">HCX60_00185</name>
</gene>
<dbReference type="AlphaFoldDB" id="A0AAE6Y346"/>
<evidence type="ECO:0008006" key="3">
    <source>
        <dbReference type="Google" id="ProtNLM"/>
    </source>
</evidence>
<reference evidence="1 2" key="1">
    <citation type="submission" date="2020-03" db="EMBL/GenBank/DDBJ databases">
        <title>Is there a link between lipid content and antibiotic production in Streptomyces?</title>
        <authorList>
            <person name="David M."/>
            <person name="Lejeune C."/>
            <person name="Abreu S."/>
            <person name="Thibessard A."/>
            <person name="Leblond P."/>
            <person name="Chaminade P."/>
            <person name="Virolle M.-J."/>
        </authorList>
    </citation>
    <scope>NUCLEOTIDE SEQUENCE [LARGE SCALE GENOMIC DNA]</scope>
    <source>
        <strain evidence="1 2">DSM 41481</strain>
    </source>
</reference>